<sequence length="322" mass="36567">MAGQRDDIREMEESFAKFSIENEEQGLSYADDSTDLSEIDTRWCLVRKFLTDSSIDFQAMQHKMASLWRPGKGMYVKQLDSNRFLFQFYHEIDIKRVCDGSPWTFGRFHLVFERLKDGINPRTMVINNLELWVQLHGMGTGFMSQRVVADIGNLLEKPYGSWMRVDPRRHSHTIGNKWLRPGGTISVNKTGEGSDKLNPEKIAVVRNVSGKSVIDTDTTSEEMVITESRSSGAKSGHQGNPHKSSPLYQESSYIEGENNNDNSEILLTDPKRRRVANSVRSPENNIVSSPREVDMNDSPQEEQQNQKNLILTGTALHARQSS</sequence>
<organism evidence="3 4">
    <name type="scientific">Heracleum sosnowskyi</name>
    <dbReference type="NCBI Taxonomy" id="360622"/>
    <lineage>
        <taxon>Eukaryota</taxon>
        <taxon>Viridiplantae</taxon>
        <taxon>Streptophyta</taxon>
        <taxon>Embryophyta</taxon>
        <taxon>Tracheophyta</taxon>
        <taxon>Spermatophyta</taxon>
        <taxon>Magnoliopsida</taxon>
        <taxon>eudicotyledons</taxon>
        <taxon>Gunneridae</taxon>
        <taxon>Pentapetalae</taxon>
        <taxon>asterids</taxon>
        <taxon>campanulids</taxon>
        <taxon>Apiales</taxon>
        <taxon>Apiaceae</taxon>
        <taxon>Apioideae</taxon>
        <taxon>apioid superclade</taxon>
        <taxon>Tordylieae</taxon>
        <taxon>Tordyliinae</taxon>
        <taxon>Heracleum</taxon>
    </lineage>
</organism>
<evidence type="ECO:0000256" key="1">
    <source>
        <dbReference type="SAM" id="MobiDB-lite"/>
    </source>
</evidence>
<gene>
    <name evidence="3" type="ORF">POM88_025096</name>
</gene>
<feature type="region of interest" description="Disordered" evidence="1">
    <location>
        <begin position="214"/>
        <end position="322"/>
    </location>
</feature>
<dbReference type="InterPro" id="IPR040256">
    <property type="entry name" value="At4g02000-like"/>
</dbReference>
<evidence type="ECO:0000259" key="2">
    <source>
        <dbReference type="Pfam" id="PF14111"/>
    </source>
</evidence>
<protein>
    <recommendedName>
        <fullName evidence="2">DUF4283 domain-containing protein</fullName>
    </recommendedName>
</protein>
<feature type="compositionally biased region" description="Polar residues" evidence="1">
    <location>
        <begin position="278"/>
        <end position="288"/>
    </location>
</feature>
<dbReference type="InterPro" id="IPR025558">
    <property type="entry name" value="DUF4283"/>
</dbReference>
<reference evidence="3" key="2">
    <citation type="submission" date="2023-05" db="EMBL/GenBank/DDBJ databases">
        <authorList>
            <person name="Schelkunov M.I."/>
        </authorList>
    </citation>
    <scope>NUCLEOTIDE SEQUENCE</scope>
    <source>
        <strain evidence="3">Hsosn_3</strain>
        <tissue evidence="3">Leaf</tissue>
    </source>
</reference>
<comment type="caution">
    <text evidence="3">The sequence shown here is derived from an EMBL/GenBank/DDBJ whole genome shotgun (WGS) entry which is preliminary data.</text>
</comment>
<dbReference type="AlphaFoldDB" id="A0AAD8I3C4"/>
<feature type="compositionally biased region" description="Polar residues" evidence="1">
    <location>
        <begin position="227"/>
        <end position="265"/>
    </location>
</feature>
<evidence type="ECO:0000313" key="4">
    <source>
        <dbReference type="Proteomes" id="UP001237642"/>
    </source>
</evidence>
<dbReference type="PANTHER" id="PTHR31286">
    <property type="entry name" value="GLYCINE-RICH CELL WALL STRUCTURAL PROTEIN 1.8-LIKE"/>
    <property type="match status" value="1"/>
</dbReference>
<feature type="domain" description="DUF4283" evidence="2">
    <location>
        <begin position="42"/>
        <end position="121"/>
    </location>
</feature>
<feature type="compositionally biased region" description="Polar residues" evidence="1">
    <location>
        <begin position="297"/>
        <end position="311"/>
    </location>
</feature>
<evidence type="ECO:0000313" key="3">
    <source>
        <dbReference type="EMBL" id="KAK1378352.1"/>
    </source>
</evidence>
<proteinExistence type="predicted"/>
<accession>A0AAD8I3C4</accession>
<dbReference type="EMBL" id="JAUIZM010000006">
    <property type="protein sequence ID" value="KAK1378352.1"/>
    <property type="molecule type" value="Genomic_DNA"/>
</dbReference>
<reference evidence="3" key="1">
    <citation type="submission" date="2023-02" db="EMBL/GenBank/DDBJ databases">
        <title>Genome of toxic invasive species Heracleum sosnowskyi carries increased number of genes despite the absence of recent whole-genome duplications.</title>
        <authorList>
            <person name="Schelkunov M."/>
            <person name="Shtratnikova V."/>
            <person name="Makarenko M."/>
            <person name="Klepikova A."/>
            <person name="Omelchenko D."/>
            <person name="Novikova G."/>
            <person name="Obukhova E."/>
            <person name="Bogdanov V."/>
            <person name="Penin A."/>
            <person name="Logacheva M."/>
        </authorList>
    </citation>
    <scope>NUCLEOTIDE SEQUENCE</scope>
    <source>
        <strain evidence="3">Hsosn_3</strain>
        <tissue evidence="3">Leaf</tissue>
    </source>
</reference>
<dbReference type="PANTHER" id="PTHR31286:SF183">
    <property type="entry name" value="CCHC-TYPE DOMAIN-CONTAINING PROTEIN"/>
    <property type="match status" value="1"/>
</dbReference>
<dbReference type="Pfam" id="PF14111">
    <property type="entry name" value="DUF4283"/>
    <property type="match status" value="1"/>
</dbReference>
<name>A0AAD8I3C4_9APIA</name>
<keyword evidence="4" id="KW-1185">Reference proteome</keyword>
<dbReference type="Proteomes" id="UP001237642">
    <property type="component" value="Unassembled WGS sequence"/>
</dbReference>